<feature type="non-terminal residue" evidence="1">
    <location>
        <position position="1"/>
    </location>
</feature>
<dbReference type="EMBL" id="CAJVQB010147006">
    <property type="protein sequence ID" value="CAG8855219.1"/>
    <property type="molecule type" value="Genomic_DNA"/>
</dbReference>
<comment type="caution">
    <text evidence="1">The sequence shown here is derived from an EMBL/GenBank/DDBJ whole genome shotgun (WGS) entry which is preliminary data.</text>
</comment>
<accession>A0ABN7XM91</accession>
<keyword evidence="2" id="KW-1185">Reference proteome</keyword>
<evidence type="ECO:0000313" key="1">
    <source>
        <dbReference type="EMBL" id="CAG8855219.1"/>
    </source>
</evidence>
<reference evidence="1 2" key="1">
    <citation type="submission" date="2021-06" db="EMBL/GenBank/DDBJ databases">
        <authorList>
            <person name="Kallberg Y."/>
            <person name="Tangrot J."/>
            <person name="Rosling A."/>
        </authorList>
    </citation>
    <scope>NUCLEOTIDE SEQUENCE [LARGE SCALE GENOMIC DNA]</scope>
    <source>
        <strain evidence="1 2">120-4 pot B 10/14</strain>
    </source>
</reference>
<dbReference type="Proteomes" id="UP000789901">
    <property type="component" value="Unassembled WGS sequence"/>
</dbReference>
<name>A0ABN7XM91_GIGMA</name>
<evidence type="ECO:0000313" key="2">
    <source>
        <dbReference type="Proteomes" id="UP000789901"/>
    </source>
</evidence>
<gene>
    <name evidence="1" type="ORF">GMARGA_LOCUS44040</name>
</gene>
<organism evidence="1 2">
    <name type="scientific">Gigaspora margarita</name>
    <dbReference type="NCBI Taxonomy" id="4874"/>
    <lineage>
        <taxon>Eukaryota</taxon>
        <taxon>Fungi</taxon>
        <taxon>Fungi incertae sedis</taxon>
        <taxon>Mucoromycota</taxon>
        <taxon>Glomeromycotina</taxon>
        <taxon>Glomeromycetes</taxon>
        <taxon>Diversisporales</taxon>
        <taxon>Gigasporaceae</taxon>
        <taxon>Gigaspora</taxon>
    </lineage>
</organism>
<protein>
    <submittedName>
        <fullName evidence="1">21254_t:CDS:1</fullName>
    </submittedName>
</protein>
<proteinExistence type="predicted"/>
<sequence>SKSAKGNNSNKQESCIDNQKTFMLDLKSIKNGNFNKQDNPTNNHPQEAFYKRRRHLNFF</sequence>